<dbReference type="PANTHER" id="PTHR33490">
    <property type="entry name" value="BLR5614 PROTEIN-RELATED"/>
    <property type="match status" value="1"/>
</dbReference>
<dbReference type="PANTHER" id="PTHR33490:SF12">
    <property type="entry name" value="BLL5557 PROTEIN"/>
    <property type="match status" value="1"/>
</dbReference>
<dbReference type="AlphaFoldDB" id="A0A090E142"/>
<reference evidence="3" key="1">
    <citation type="submission" date="2014-08" db="EMBL/GenBank/DDBJ databases">
        <authorList>
            <person name="Moulin L."/>
        </authorList>
    </citation>
    <scope>NUCLEOTIDE SEQUENCE [LARGE SCALE GENOMIC DNA]</scope>
</reference>
<dbReference type="EMBL" id="CCMZ01000034">
    <property type="protein sequence ID" value="CDX23099.1"/>
    <property type="molecule type" value="Genomic_DNA"/>
</dbReference>
<dbReference type="STRING" id="69974.MPLDJ20_90120"/>
<gene>
    <name evidence="2" type="ORF">MPL3356_40226</name>
</gene>
<evidence type="ECO:0000313" key="3">
    <source>
        <dbReference type="Proteomes" id="UP000045285"/>
    </source>
</evidence>
<accession>A0A090E142</accession>
<evidence type="ECO:0000259" key="1">
    <source>
        <dbReference type="SMART" id="SM00460"/>
    </source>
</evidence>
<dbReference type="Gene3D" id="2.60.40.2250">
    <property type="match status" value="1"/>
</dbReference>
<dbReference type="Proteomes" id="UP000045285">
    <property type="component" value="Unassembled WGS sequence"/>
</dbReference>
<evidence type="ECO:0000313" key="2">
    <source>
        <dbReference type="EMBL" id="CDX23099.1"/>
    </source>
</evidence>
<dbReference type="SMART" id="SM00460">
    <property type="entry name" value="TGc"/>
    <property type="match status" value="1"/>
</dbReference>
<name>A0A090E142_MESPL</name>
<proteinExistence type="predicted"/>
<keyword evidence="3" id="KW-1185">Reference proteome</keyword>
<organism evidence="2 3">
    <name type="scientific">Mesorhizobium plurifarium</name>
    <dbReference type="NCBI Taxonomy" id="69974"/>
    <lineage>
        <taxon>Bacteria</taxon>
        <taxon>Pseudomonadati</taxon>
        <taxon>Pseudomonadota</taxon>
        <taxon>Alphaproteobacteria</taxon>
        <taxon>Hyphomicrobiales</taxon>
        <taxon>Phyllobacteriaceae</taxon>
        <taxon>Mesorhizobium</taxon>
    </lineage>
</organism>
<dbReference type="InterPro" id="IPR038765">
    <property type="entry name" value="Papain-like_cys_pep_sf"/>
</dbReference>
<feature type="domain" description="Transglutaminase-like" evidence="1">
    <location>
        <begin position="161"/>
        <end position="227"/>
    </location>
</feature>
<dbReference type="Pfam" id="PF01841">
    <property type="entry name" value="Transglut_core"/>
    <property type="match status" value="1"/>
</dbReference>
<sequence>MLIRLGYEIAIECAAATPIISLLDIHPDRHADIKRQTRVLTSPSVPTHAYRDRHGNICRRFTAPAGSFRILYDAAVEDSGETDEVNMLARETPVAELPDDVLVYLLGSRYCETDHLSNTAWQLFGQLPAGWARVQAIVDYVNSRLSFGYGYARATRTAAQAHEERVGVCRDFAHLAIALCRCMNIPARYVNGYLGDIGVPADPAPMDFSAWMEVFLDGKWYTFDPRHNRPRIGRVVIARGRDATDVPLLHSFGPHRLTLFKVWTYEQEGNRFNPPHHGVDRTVSAQMLA</sequence>
<dbReference type="Gene3D" id="3.10.620.30">
    <property type="match status" value="1"/>
</dbReference>
<protein>
    <submittedName>
        <fullName evidence="2">Transglutaminase domain protein</fullName>
    </submittedName>
</protein>
<dbReference type="InterPro" id="IPR002931">
    <property type="entry name" value="Transglutaminase-like"/>
</dbReference>
<dbReference type="SUPFAM" id="SSF54001">
    <property type="entry name" value="Cysteine proteinases"/>
    <property type="match status" value="1"/>
</dbReference>